<keyword evidence="2" id="KW-1185">Reference proteome</keyword>
<reference evidence="2" key="1">
    <citation type="journal article" date="2023" name="G3 (Bethesda)">
        <title>Genome assembly and association tests identify interacting loci associated with vigor, precocity, and sex in interspecific pistachio rootstocks.</title>
        <authorList>
            <person name="Palmer W."/>
            <person name="Jacygrad E."/>
            <person name="Sagayaradj S."/>
            <person name="Cavanaugh K."/>
            <person name="Han R."/>
            <person name="Bertier L."/>
            <person name="Beede B."/>
            <person name="Kafkas S."/>
            <person name="Golino D."/>
            <person name="Preece J."/>
            <person name="Michelmore R."/>
        </authorList>
    </citation>
    <scope>NUCLEOTIDE SEQUENCE [LARGE SCALE GENOMIC DNA]</scope>
</reference>
<accession>A0ACC0XY59</accession>
<name>A0ACC0XY59_9ROSI</name>
<evidence type="ECO:0000313" key="2">
    <source>
        <dbReference type="Proteomes" id="UP001163603"/>
    </source>
</evidence>
<dbReference type="Proteomes" id="UP001163603">
    <property type="component" value="Chromosome 10"/>
</dbReference>
<sequence length="511" mass="58058">MSNPLNLTGESVKPGSVKLGMMNKFETMPVMKVLRWSFNDVMHACAQTQNSRLAEQLMLQMQNLGLQPSSCTYDGFIRAIVSKRGISNGMEVLEIMQQENLKPNDSTLATLSIECSKVLELDLAETLLDQISEFKYPHPFNAFLAGCDTMDQPERAVTMLAKMKESKVRPDIMTYELLFSLFGTVNAPYEEGNMLSQADCVKRIKAIEMDMARNGVQHSHLSMRNLLKALGAEGMMRELIQYLHVAESLFSQSNIYMATPIYNTVLHSLVEAKESHTAIELFKSMKYCSFPPNAATYHIMIDCCSTIRCFKSACALVSMMLRDGYNLGTVTYTALIKILLEHEDFDEALNLYDQMRSEGIQLDLLLYNTILQKANRKERIDVIEYIIEQMRQNRVQPDPSTCHYVFSAYVECGFHSTAVEALQVLSMQMLCEEGKTPQEKRMEFEDLILAEDLEAESRILKIFKDSDEKIATALLQLRWCAILGFPISWSTDQSSWSGRLSTNYDSRKNTT</sequence>
<protein>
    <submittedName>
        <fullName evidence="1">Uncharacterized protein</fullName>
    </submittedName>
</protein>
<evidence type="ECO:0000313" key="1">
    <source>
        <dbReference type="EMBL" id="KAJ0025547.1"/>
    </source>
</evidence>
<proteinExistence type="predicted"/>
<comment type="caution">
    <text evidence="1">The sequence shown here is derived from an EMBL/GenBank/DDBJ whole genome shotgun (WGS) entry which is preliminary data.</text>
</comment>
<gene>
    <name evidence="1" type="ORF">Pint_09255</name>
</gene>
<dbReference type="EMBL" id="CM047745">
    <property type="protein sequence ID" value="KAJ0025547.1"/>
    <property type="molecule type" value="Genomic_DNA"/>
</dbReference>
<organism evidence="1 2">
    <name type="scientific">Pistacia integerrima</name>
    <dbReference type="NCBI Taxonomy" id="434235"/>
    <lineage>
        <taxon>Eukaryota</taxon>
        <taxon>Viridiplantae</taxon>
        <taxon>Streptophyta</taxon>
        <taxon>Embryophyta</taxon>
        <taxon>Tracheophyta</taxon>
        <taxon>Spermatophyta</taxon>
        <taxon>Magnoliopsida</taxon>
        <taxon>eudicotyledons</taxon>
        <taxon>Gunneridae</taxon>
        <taxon>Pentapetalae</taxon>
        <taxon>rosids</taxon>
        <taxon>malvids</taxon>
        <taxon>Sapindales</taxon>
        <taxon>Anacardiaceae</taxon>
        <taxon>Pistacia</taxon>
    </lineage>
</organism>